<keyword evidence="1" id="KW-0732">Signal</keyword>
<sequence>MFHTMPAFELVFLALIIQRGVHSKSIHSIAGPYIIYFDRLYACEPIDPTLPWRHHFRLTRYNPYKPSEAQLLTGNLTGELPIDDSCWGKMNVALWANNQWKDNAFVVGFKDTVCSRYKENAPSLWELFFKGTEEKGKVGCLIKPGFYEYKNVPARVVFPNVPVGPYGRYKMSVWVGKADKMYYCFVGEFRLVPKLD</sequence>
<accession>A0A9C6UCX3</accession>
<proteinExistence type="predicted"/>
<dbReference type="OrthoDB" id="6587551at2759"/>
<name>A0A9C6UCX3_FRAOC</name>
<keyword evidence="2" id="KW-1185">Reference proteome</keyword>
<evidence type="ECO:0000313" key="3">
    <source>
        <dbReference type="RefSeq" id="XP_052126968.1"/>
    </source>
</evidence>
<evidence type="ECO:0000313" key="2">
    <source>
        <dbReference type="Proteomes" id="UP000504606"/>
    </source>
</evidence>
<reference evidence="3" key="1">
    <citation type="submission" date="2025-08" db="UniProtKB">
        <authorList>
            <consortium name="RefSeq"/>
        </authorList>
    </citation>
    <scope>IDENTIFICATION</scope>
    <source>
        <tissue evidence="3">Whole organism</tissue>
    </source>
</reference>
<evidence type="ECO:0000256" key="1">
    <source>
        <dbReference type="SAM" id="SignalP"/>
    </source>
</evidence>
<dbReference type="Proteomes" id="UP000504606">
    <property type="component" value="Unplaced"/>
</dbReference>
<protein>
    <submittedName>
        <fullName evidence="3">Uncharacterized protein LOC127750172 isoform X1</fullName>
    </submittedName>
</protein>
<dbReference type="GeneID" id="127750172"/>
<dbReference type="AlphaFoldDB" id="A0A9C6UCX3"/>
<gene>
    <name evidence="3" type="primary">LOC127750172</name>
</gene>
<feature type="signal peptide" evidence="1">
    <location>
        <begin position="1"/>
        <end position="23"/>
    </location>
</feature>
<dbReference type="RefSeq" id="XP_052126968.1">
    <property type="nucleotide sequence ID" value="XM_052271008.1"/>
</dbReference>
<feature type="chain" id="PRO_5038755655" evidence="1">
    <location>
        <begin position="24"/>
        <end position="196"/>
    </location>
</feature>
<dbReference type="KEGG" id="foc:127750172"/>
<organism evidence="2 3">
    <name type="scientific">Frankliniella occidentalis</name>
    <name type="common">Western flower thrips</name>
    <name type="synonym">Euthrips occidentalis</name>
    <dbReference type="NCBI Taxonomy" id="133901"/>
    <lineage>
        <taxon>Eukaryota</taxon>
        <taxon>Metazoa</taxon>
        <taxon>Ecdysozoa</taxon>
        <taxon>Arthropoda</taxon>
        <taxon>Hexapoda</taxon>
        <taxon>Insecta</taxon>
        <taxon>Pterygota</taxon>
        <taxon>Neoptera</taxon>
        <taxon>Paraneoptera</taxon>
        <taxon>Thysanoptera</taxon>
        <taxon>Terebrantia</taxon>
        <taxon>Thripoidea</taxon>
        <taxon>Thripidae</taxon>
        <taxon>Frankliniella</taxon>
    </lineage>
</organism>